<evidence type="ECO:0000256" key="1">
    <source>
        <dbReference type="SAM" id="MobiDB-lite"/>
    </source>
</evidence>
<feature type="region of interest" description="Disordered" evidence="1">
    <location>
        <begin position="54"/>
        <end position="74"/>
    </location>
</feature>
<organism evidence="2 3">
    <name type="scientific">Aspergillus versicolor CBS 583.65</name>
    <dbReference type="NCBI Taxonomy" id="1036611"/>
    <lineage>
        <taxon>Eukaryota</taxon>
        <taxon>Fungi</taxon>
        <taxon>Dikarya</taxon>
        <taxon>Ascomycota</taxon>
        <taxon>Pezizomycotina</taxon>
        <taxon>Eurotiomycetes</taxon>
        <taxon>Eurotiomycetidae</taxon>
        <taxon>Eurotiales</taxon>
        <taxon>Aspergillaceae</taxon>
        <taxon>Aspergillus</taxon>
        <taxon>Aspergillus subgen. Nidulantes</taxon>
    </lineage>
</organism>
<dbReference type="VEuPathDB" id="FungiDB:ASPVEDRAFT_43959"/>
<dbReference type="RefSeq" id="XP_040670247.1">
    <property type="nucleotide sequence ID" value="XM_040812947.1"/>
</dbReference>
<evidence type="ECO:0000313" key="2">
    <source>
        <dbReference type="EMBL" id="OJJ04485.1"/>
    </source>
</evidence>
<reference evidence="3" key="1">
    <citation type="journal article" date="2017" name="Genome Biol.">
        <title>Comparative genomics reveals high biological diversity and specific adaptations in the industrially and medically important fungal genus Aspergillus.</title>
        <authorList>
            <person name="de Vries R.P."/>
            <person name="Riley R."/>
            <person name="Wiebenga A."/>
            <person name="Aguilar-Osorio G."/>
            <person name="Amillis S."/>
            <person name="Uchima C.A."/>
            <person name="Anderluh G."/>
            <person name="Asadollahi M."/>
            <person name="Askin M."/>
            <person name="Barry K."/>
            <person name="Battaglia E."/>
            <person name="Bayram O."/>
            <person name="Benocci T."/>
            <person name="Braus-Stromeyer S.A."/>
            <person name="Caldana C."/>
            <person name="Canovas D."/>
            <person name="Cerqueira G.C."/>
            <person name="Chen F."/>
            <person name="Chen W."/>
            <person name="Choi C."/>
            <person name="Clum A."/>
            <person name="Dos Santos R.A."/>
            <person name="Damasio A.R."/>
            <person name="Diallinas G."/>
            <person name="Emri T."/>
            <person name="Fekete E."/>
            <person name="Flipphi M."/>
            <person name="Freyberg S."/>
            <person name="Gallo A."/>
            <person name="Gournas C."/>
            <person name="Habgood R."/>
            <person name="Hainaut M."/>
            <person name="Harispe M.L."/>
            <person name="Henrissat B."/>
            <person name="Hilden K.S."/>
            <person name="Hope R."/>
            <person name="Hossain A."/>
            <person name="Karabika E."/>
            <person name="Karaffa L."/>
            <person name="Karanyi Z."/>
            <person name="Krasevec N."/>
            <person name="Kuo A."/>
            <person name="Kusch H."/>
            <person name="LaButti K."/>
            <person name="Lagendijk E.L."/>
            <person name="Lapidus A."/>
            <person name="Levasseur A."/>
            <person name="Lindquist E."/>
            <person name="Lipzen A."/>
            <person name="Logrieco A.F."/>
            <person name="MacCabe A."/>
            <person name="Maekelae M.R."/>
            <person name="Malavazi I."/>
            <person name="Melin P."/>
            <person name="Meyer V."/>
            <person name="Mielnichuk N."/>
            <person name="Miskei M."/>
            <person name="Molnar A.P."/>
            <person name="Mule G."/>
            <person name="Ngan C.Y."/>
            <person name="Orejas M."/>
            <person name="Orosz E."/>
            <person name="Ouedraogo J.P."/>
            <person name="Overkamp K.M."/>
            <person name="Park H.-S."/>
            <person name="Perrone G."/>
            <person name="Piumi F."/>
            <person name="Punt P.J."/>
            <person name="Ram A.F."/>
            <person name="Ramon A."/>
            <person name="Rauscher S."/>
            <person name="Record E."/>
            <person name="Riano-Pachon D.M."/>
            <person name="Robert V."/>
            <person name="Roehrig J."/>
            <person name="Ruller R."/>
            <person name="Salamov A."/>
            <person name="Salih N.S."/>
            <person name="Samson R.A."/>
            <person name="Sandor E."/>
            <person name="Sanguinetti M."/>
            <person name="Schuetze T."/>
            <person name="Sepcic K."/>
            <person name="Shelest E."/>
            <person name="Sherlock G."/>
            <person name="Sophianopoulou V."/>
            <person name="Squina F.M."/>
            <person name="Sun H."/>
            <person name="Susca A."/>
            <person name="Todd R.B."/>
            <person name="Tsang A."/>
            <person name="Unkles S.E."/>
            <person name="van de Wiele N."/>
            <person name="van Rossen-Uffink D."/>
            <person name="Oliveira J.V."/>
            <person name="Vesth T.C."/>
            <person name="Visser J."/>
            <person name="Yu J.-H."/>
            <person name="Zhou M."/>
            <person name="Andersen M.R."/>
            <person name="Archer D.B."/>
            <person name="Baker S.E."/>
            <person name="Benoit I."/>
            <person name="Brakhage A.A."/>
            <person name="Braus G.H."/>
            <person name="Fischer R."/>
            <person name="Frisvad J.C."/>
            <person name="Goldman G.H."/>
            <person name="Houbraken J."/>
            <person name="Oakley B."/>
            <person name="Pocsi I."/>
            <person name="Scazzocchio C."/>
            <person name="Seiboth B."/>
            <person name="vanKuyk P.A."/>
            <person name="Wortman J."/>
            <person name="Dyer P.S."/>
            <person name="Grigoriev I.V."/>
        </authorList>
    </citation>
    <scope>NUCLEOTIDE SEQUENCE [LARGE SCALE GENOMIC DNA]</scope>
    <source>
        <strain evidence="3">CBS 583.65</strain>
    </source>
</reference>
<dbReference type="EMBL" id="KV878131">
    <property type="protein sequence ID" value="OJJ04485.1"/>
    <property type="molecule type" value="Genomic_DNA"/>
</dbReference>
<protein>
    <submittedName>
        <fullName evidence="2">Uncharacterized protein</fullName>
    </submittedName>
</protein>
<dbReference type="AlphaFoldDB" id="A0A1L9PSS7"/>
<accession>A0A1L9PSS7</accession>
<evidence type="ECO:0000313" key="3">
    <source>
        <dbReference type="Proteomes" id="UP000184073"/>
    </source>
</evidence>
<keyword evidence="3" id="KW-1185">Reference proteome</keyword>
<proteinExistence type="predicted"/>
<dbReference type="GeneID" id="63728458"/>
<gene>
    <name evidence="2" type="ORF">ASPVEDRAFT_43959</name>
</gene>
<dbReference type="Proteomes" id="UP000184073">
    <property type="component" value="Unassembled WGS sequence"/>
</dbReference>
<sequence length="106" mass="11522">MTIPAAHPPNPATLLARWSVLCFSRGLIRAGATLATFFPPGNPIYMRLNQSHGKSEHRVLPSSKPSRPLPLRHPSTTCAGLVDRSGVDPAEYIYCSYVGVKLQVLV</sequence>
<name>A0A1L9PSS7_ASPVE</name>